<dbReference type="Proteomes" id="UP000727506">
    <property type="component" value="Unassembled WGS sequence"/>
</dbReference>
<evidence type="ECO:0000313" key="2">
    <source>
        <dbReference type="EMBL" id="MBS6940679.1"/>
    </source>
</evidence>
<proteinExistence type="predicted"/>
<keyword evidence="1" id="KW-0812">Transmembrane</keyword>
<protein>
    <submittedName>
        <fullName evidence="2">Uncharacterized protein</fullName>
    </submittedName>
</protein>
<organism evidence="2 3">
    <name type="scientific">Slackia piriformis</name>
    <dbReference type="NCBI Taxonomy" id="626934"/>
    <lineage>
        <taxon>Bacteria</taxon>
        <taxon>Bacillati</taxon>
        <taxon>Actinomycetota</taxon>
        <taxon>Coriobacteriia</taxon>
        <taxon>Eggerthellales</taxon>
        <taxon>Eggerthellaceae</taxon>
        <taxon>Slackia</taxon>
    </lineage>
</organism>
<dbReference type="AlphaFoldDB" id="A0A943USX7"/>
<name>A0A943USX7_9ACTN</name>
<comment type="caution">
    <text evidence="2">The sequence shown here is derived from an EMBL/GenBank/DDBJ whole genome shotgun (WGS) entry which is preliminary data.</text>
</comment>
<keyword evidence="1" id="KW-0472">Membrane</keyword>
<accession>A0A943USX7</accession>
<keyword evidence="1" id="KW-1133">Transmembrane helix</keyword>
<dbReference type="EMBL" id="JAGZSV010000055">
    <property type="protein sequence ID" value="MBS6940679.1"/>
    <property type="molecule type" value="Genomic_DNA"/>
</dbReference>
<gene>
    <name evidence="2" type="ORF">KH142_04210</name>
</gene>
<evidence type="ECO:0000256" key="1">
    <source>
        <dbReference type="SAM" id="Phobius"/>
    </source>
</evidence>
<reference evidence="2" key="1">
    <citation type="submission" date="2021-02" db="EMBL/GenBank/DDBJ databases">
        <title>Infant gut strain persistence is associated with maternal origin, phylogeny, and functional potential including surface adhesion and iron acquisition.</title>
        <authorList>
            <person name="Lou Y.C."/>
        </authorList>
    </citation>
    <scope>NUCLEOTIDE SEQUENCE</scope>
    <source>
        <strain evidence="2">L2_039_000G1_dasL2_039_000G1_concoct_11</strain>
    </source>
</reference>
<feature type="transmembrane region" description="Helical" evidence="1">
    <location>
        <begin position="56"/>
        <end position="75"/>
    </location>
</feature>
<feature type="transmembrane region" description="Helical" evidence="1">
    <location>
        <begin position="6"/>
        <end position="23"/>
    </location>
</feature>
<sequence length="76" mass="8222">MQPIPLIMAGAGLALIVHGILLVRKTAHFSNEAWQHGKTPLKSDAESFKDLEIPHGYLRIILGSLLAVYAGIIAFS</sequence>
<evidence type="ECO:0000313" key="3">
    <source>
        <dbReference type="Proteomes" id="UP000727506"/>
    </source>
</evidence>